<dbReference type="GO" id="GO:0003743">
    <property type="term" value="F:translation initiation factor activity"/>
    <property type="evidence" value="ECO:0007669"/>
    <property type="project" value="UniProtKB-KW"/>
</dbReference>
<accession>A0ABR2K3P1</accession>
<sequence>MSQPKRVASTELTDVDQSDPQKPIIDLISSACQKYDLPIPTQQAILKNACSIIPSLIEKMTEKEFYQWFCPVWQSFEYLYSDGGNENDWAQLVGQFASLLTEYPQEKGGFNHPSLRAMCVSFMMNSLNNHPLAQSYALRMLLNFAIKTELYQDKTFVRWLINFMKHRIDNMISNYQSDGQNKDIQKQQSQIFTLACITFFDSIPDYDTVCALSILQFYGTTEFTQILQSKSQKKEDETDKLNRLKSIAAKTFNISLIDDTFFTFEIIRKTKLIYEHLNSNQQKLLQIFVDGQIKDFEDFVKSSQEYINNDKLDVNKMRDKILVLSFVSLVHGKKTISFSEVMNGLDLDKYHVKRLCVRINSTDVAKLSIDSVNEQIIVEYCQPRLMTDDVWNSMATRLQSLAKSLLAESNH</sequence>
<name>A0ABR2K3P1_9EUKA</name>
<comment type="caution">
    <text evidence="1">The sequence shown here is derived from an EMBL/GenBank/DDBJ whole genome shotgun (WGS) entry which is preliminary data.</text>
</comment>
<evidence type="ECO:0000313" key="1">
    <source>
        <dbReference type="EMBL" id="KAK8885728.1"/>
    </source>
</evidence>
<proteinExistence type="predicted"/>
<reference evidence="1 2" key="1">
    <citation type="submission" date="2024-04" db="EMBL/GenBank/DDBJ databases">
        <title>Tritrichomonas musculus Genome.</title>
        <authorList>
            <person name="Alves-Ferreira E."/>
            <person name="Grigg M."/>
            <person name="Lorenzi H."/>
            <person name="Galac M."/>
        </authorList>
    </citation>
    <scope>NUCLEOTIDE SEQUENCE [LARGE SCALE GENOMIC DNA]</scope>
    <source>
        <strain evidence="1 2">EAF2021</strain>
    </source>
</reference>
<dbReference type="Proteomes" id="UP001470230">
    <property type="component" value="Unassembled WGS sequence"/>
</dbReference>
<dbReference type="InterPro" id="IPR045237">
    <property type="entry name" value="COPS7/eIF3m"/>
</dbReference>
<keyword evidence="1" id="KW-0396">Initiation factor</keyword>
<keyword evidence="1" id="KW-0648">Protein biosynthesis</keyword>
<evidence type="ECO:0000313" key="2">
    <source>
        <dbReference type="Proteomes" id="UP001470230"/>
    </source>
</evidence>
<organism evidence="1 2">
    <name type="scientific">Tritrichomonas musculus</name>
    <dbReference type="NCBI Taxonomy" id="1915356"/>
    <lineage>
        <taxon>Eukaryota</taxon>
        <taxon>Metamonada</taxon>
        <taxon>Parabasalia</taxon>
        <taxon>Tritrichomonadida</taxon>
        <taxon>Tritrichomonadidae</taxon>
        <taxon>Tritrichomonas</taxon>
    </lineage>
</organism>
<dbReference type="PANTHER" id="PTHR15350">
    <property type="entry name" value="COP9 SIGNALOSOME COMPLEX SUBUNIT 7/DENDRITIC CELL PROTEIN GA17"/>
    <property type="match status" value="1"/>
</dbReference>
<dbReference type="EMBL" id="JAPFFF010000007">
    <property type="protein sequence ID" value="KAK8885728.1"/>
    <property type="molecule type" value="Genomic_DNA"/>
</dbReference>
<dbReference type="PANTHER" id="PTHR15350:SF2">
    <property type="entry name" value="EUKARYOTIC TRANSLATION INITIATION FACTOR 3 SUBUNIT M"/>
    <property type="match status" value="1"/>
</dbReference>
<gene>
    <name evidence="1" type="ORF">M9Y10_041180</name>
</gene>
<keyword evidence="2" id="KW-1185">Reference proteome</keyword>
<protein>
    <submittedName>
        <fullName evidence="1">Eukaryotic translation initiation factor 3 subunit M</fullName>
    </submittedName>
</protein>